<evidence type="ECO:0000313" key="1">
    <source>
        <dbReference type="EMBL" id="OIQ64280.1"/>
    </source>
</evidence>
<dbReference type="AlphaFoldDB" id="A0A1J5P139"/>
<reference evidence="1" key="1">
    <citation type="submission" date="2016-10" db="EMBL/GenBank/DDBJ databases">
        <title>Sequence of Gallionella enrichment culture.</title>
        <authorList>
            <person name="Poehlein A."/>
            <person name="Muehling M."/>
            <person name="Daniel R."/>
        </authorList>
    </citation>
    <scope>NUCLEOTIDE SEQUENCE</scope>
</reference>
<proteinExistence type="predicted"/>
<name>A0A1J5P139_9ZZZZ</name>
<protein>
    <submittedName>
        <fullName evidence="1">Uncharacterized protein</fullName>
    </submittedName>
</protein>
<sequence>MAIENQPAVTGDGLVERAVDAIAVDIPIDERGGAQELQIHDPAVDAGNNTAG</sequence>
<comment type="caution">
    <text evidence="1">The sequence shown here is derived from an EMBL/GenBank/DDBJ whole genome shotgun (WGS) entry which is preliminary data.</text>
</comment>
<accession>A0A1J5P139</accession>
<organism evidence="1">
    <name type="scientific">mine drainage metagenome</name>
    <dbReference type="NCBI Taxonomy" id="410659"/>
    <lineage>
        <taxon>unclassified sequences</taxon>
        <taxon>metagenomes</taxon>
        <taxon>ecological metagenomes</taxon>
    </lineage>
</organism>
<dbReference type="EMBL" id="MLJW01008260">
    <property type="protein sequence ID" value="OIQ64280.1"/>
    <property type="molecule type" value="Genomic_DNA"/>
</dbReference>
<gene>
    <name evidence="1" type="ORF">GALL_541700</name>
</gene>